<dbReference type="GO" id="GO:0016114">
    <property type="term" value="P:terpenoid biosynthetic process"/>
    <property type="evidence" value="ECO:0007669"/>
    <property type="project" value="InterPro"/>
</dbReference>
<dbReference type="GO" id="GO:0000287">
    <property type="term" value="F:magnesium ion binding"/>
    <property type="evidence" value="ECO:0007669"/>
    <property type="project" value="InterPro"/>
</dbReference>
<name>A0A8X8W9A7_SALSN</name>
<dbReference type="EMBL" id="PNBA02000019">
    <property type="protein sequence ID" value="KAG6390810.1"/>
    <property type="molecule type" value="Genomic_DNA"/>
</dbReference>
<comment type="caution">
    <text evidence="3">The sequence shown here is derived from an EMBL/GenBank/DDBJ whole genome shotgun (WGS) entry which is preliminary data.</text>
</comment>
<evidence type="ECO:0000313" key="4">
    <source>
        <dbReference type="Proteomes" id="UP000298416"/>
    </source>
</evidence>
<keyword evidence="4" id="KW-1185">Reference proteome</keyword>
<dbReference type="AlphaFoldDB" id="A0A8X8W9A7"/>
<dbReference type="GO" id="GO:0010333">
    <property type="term" value="F:terpene synthase activity"/>
    <property type="evidence" value="ECO:0007669"/>
    <property type="project" value="InterPro"/>
</dbReference>
<dbReference type="Gene3D" id="1.10.600.10">
    <property type="entry name" value="Farnesyl Diphosphate Synthase"/>
    <property type="match status" value="1"/>
</dbReference>
<keyword evidence="1" id="KW-0479">Metal-binding</keyword>
<feature type="domain" description="Terpene synthase metal-binding" evidence="2">
    <location>
        <begin position="2"/>
        <end position="53"/>
    </location>
</feature>
<gene>
    <name evidence="3" type="ORF">SASPL_148555</name>
</gene>
<reference evidence="3" key="2">
    <citation type="submission" date="2020-08" db="EMBL/GenBank/DDBJ databases">
        <title>Plant Genome Project.</title>
        <authorList>
            <person name="Zhang R.-G."/>
        </authorList>
    </citation>
    <scope>NUCLEOTIDE SEQUENCE</scope>
    <source>
        <strain evidence="3">Huo1</strain>
        <tissue evidence="3">Leaf</tissue>
    </source>
</reference>
<dbReference type="PANTHER" id="PTHR31225:SF83">
    <property type="entry name" value="(R)-LINALOOL SYNTHASE TPS5, CHLOROPLASTIC"/>
    <property type="match status" value="1"/>
</dbReference>
<protein>
    <recommendedName>
        <fullName evidence="2">Terpene synthase metal-binding domain-containing protein</fullName>
    </recommendedName>
</protein>
<proteinExistence type="predicted"/>
<organism evidence="3">
    <name type="scientific">Salvia splendens</name>
    <name type="common">Scarlet sage</name>
    <dbReference type="NCBI Taxonomy" id="180675"/>
    <lineage>
        <taxon>Eukaryota</taxon>
        <taxon>Viridiplantae</taxon>
        <taxon>Streptophyta</taxon>
        <taxon>Embryophyta</taxon>
        <taxon>Tracheophyta</taxon>
        <taxon>Spermatophyta</taxon>
        <taxon>Magnoliopsida</taxon>
        <taxon>eudicotyledons</taxon>
        <taxon>Gunneridae</taxon>
        <taxon>Pentapetalae</taxon>
        <taxon>asterids</taxon>
        <taxon>lamiids</taxon>
        <taxon>Lamiales</taxon>
        <taxon>Lamiaceae</taxon>
        <taxon>Nepetoideae</taxon>
        <taxon>Mentheae</taxon>
        <taxon>Salviinae</taxon>
        <taxon>Salvia</taxon>
        <taxon>Salvia subgen. Calosphace</taxon>
        <taxon>core Calosphace</taxon>
    </lineage>
</organism>
<dbReference type="Proteomes" id="UP000298416">
    <property type="component" value="Unassembled WGS sequence"/>
</dbReference>
<dbReference type="Pfam" id="PF03936">
    <property type="entry name" value="Terpene_synth_C"/>
    <property type="match status" value="1"/>
</dbReference>
<evidence type="ECO:0000313" key="3">
    <source>
        <dbReference type="EMBL" id="KAG6390810.1"/>
    </source>
</evidence>
<dbReference type="InterPro" id="IPR008949">
    <property type="entry name" value="Isoprenoid_synthase_dom_sf"/>
</dbReference>
<evidence type="ECO:0000259" key="2">
    <source>
        <dbReference type="Pfam" id="PF03936"/>
    </source>
</evidence>
<accession>A0A8X8W9A7</accession>
<dbReference type="InterPro" id="IPR050148">
    <property type="entry name" value="Terpene_synthase-like"/>
</dbReference>
<dbReference type="PANTHER" id="PTHR31225">
    <property type="entry name" value="OS04G0344100 PROTEIN-RELATED"/>
    <property type="match status" value="1"/>
</dbReference>
<dbReference type="SUPFAM" id="SSF48576">
    <property type="entry name" value="Terpenoid synthases"/>
    <property type="match status" value="1"/>
</dbReference>
<reference evidence="3" key="1">
    <citation type="submission" date="2018-01" db="EMBL/GenBank/DDBJ databases">
        <authorList>
            <person name="Mao J.F."/>
        </authorList>
    </citation>
    <scope>NUCLEOTIDE SEQUENCE</scope>
    <source>
        <strain evidence="3">Huo1</strain>
        <tissue evidence="3">Leaf</tissue>
    </source>
</reference>
<dbReference type="InterPro" id="IPR005630">
    <property type="entry name" value="Terpene_synthase_metal-bd"/>
</dbReference>
<evidence type="ECO:0000256" key="1">
    <source>
        <dbReference type="ARBA" id="ARBA00022723"/>
    </source>
</evidence>
<sequence length="104" mass="11892">MLVRLPDDLGTLPFEMKRGDVAKSMQCYMKERNASMEEAEEHVRFLIREAWKEMNTAGGCPVRDDFVEAAANFGRAAQFMYLDGDGNHSQLHQRIATLLFQPCH</sequence>